<accession>A0A0F9PI08</accession>
<sequence>MITRTGRMVWVTLITNQKIILIAREILSSFTQKFEIIFNQELKDLYTVLKGNVSIFRQNSRLKDLKHLINNEFYLQYTSPYKTGSLKGKNLTSISKKIYQIAKSLSHKKKSFLLLKDLLSKTNSSTDFNNVDSSNIIYELVQNNALIPVPSDFSKKKLLIH</sequence>
<reference evidence="1" key="1">
    <citation type="journal article" date="2015" name="Nature">
        <title>Complex archaea that bridge the gap between prokaryotes and eukaryotes.</title>
        <authorList>
            <person name="Spang A."/>
            <person name="Saw J.H."/>
            <person name="Jorgensen S.L."/>
            <person name="Zaremba-Niedzwiedzka K."/>
            <person name="Martijn J."/>
            <person name="Lind A.E."/>
            <person name="van Eijk R."/>
            <person name="Schleper C."/>
            <person name="Guy L."/>
            <person name="Ettema T.J."/>
        </authorList>
    </citation>
    <scope>NUCLEOTIDE SEQUENCE</scope>
</reference>
<proteinExistence type="predicted"/>
<dbReference type="EMBL" id="LAZR01005349">
    <property type="protein sequence ID" value="KKN00666.1"/>
    <property type="molecule type" value="Genomic_DNA"/>
</dbReference>
<name>A0A0F9PI08_9ZZZZ</name>
<organism evidence="1">
    <name type="scientific">marine sediment metagenome</name>
    <dbReference type="NCBI Taxonomy" id="412755"/>
    <lineage>
        <taxon>unclassified sequences</taxon>
        <taxon>metagenomes</taxon>
        <taxon>ecological metagenomes</taxon>
    </lineage>
</organism>
<protein>
    <submittedName>
        <fullName evidence="1">Uncharacterized protein</fullName>
    </submittedName>
</protein>
<gene>
    <name evidence="1" type="ORF">LCGC14_1135470</name>
</gene>
<comment type="caution">
    <text evidence="1">The sequence shown here is derived from an EMBL/GenBank/DDBJ whole genome shotgun (WGS) entry which is preliminary data.</text>
</comment>
<evidence type="ECO:0000313" key="1">
    <source>
        <dbReference type="EMBL" id="KKN00666.1"/>
    </source>
</evidence>
<dbReference type="AlphaFoldDB" id="A0A0F9PI08"/>